<comment type="caution">
    <text evidence="2">The sequence shown here is derived from an EMBL/GenBank/DDBJ whole genome shotgun (WGS) entry which is preliminary data.</text>
</comment>
<evidence type="ECO:0000313" key="3">
    <source>
        <dbReference type="Proteomes" id="UP000009872"/>
    </source>
</evidence>
<keyword evidence="1" id="KW-0812">Transmembrane</keyword>
<organism evidence="2 3">
    <name type="scientific">Bacteroides oleiciplenus YIT 12058</name>
    <dbReference type="NCBI Taxonomy" id="742727"/>
    <lineage>
        <taxon>Bacteria</taxon>
        <taxon>Pseudomonadati</taxon>
        <taxon>Bacteroidota</taxon>
        <taxon>Bacteroidia</taxon>
        <taxon>Bacteroidales</taxon>
        <taxon>Bacteroidaceae</taxon>
        <taxon>Bacteroides</taxon>
    </lineage>
</organism>
<keyword evidence="3" id="KW-1185">Reference proteome</keyword>
<feature type="transmembrane region" description="Helical" evidence="1">
    <location>
        <begin position="7"/>
        <end position="28"/>
    </location>
</feature>
<name>K9EDJ6_9BACE</name>
<dbReference type="AlphaFoldDB" id="K9EDJ6"/>
<keyword evidence="1" id="KW-0472">Membrane</keyword>
<gene>
    <name evidence="2" type="ORF">HMPREF9447_03886</name>
</gene>
<dbReference type="EMBL" id="ADLF01000016">
    <property type="protein sequence ID" value="EKU89012.1"/>
    <property type="molecule type" value="Genomic_DNA"/>
</dbReference>
<keyword evidence="1" id="KW-1133">Transmembrane helix</keyword>
<dbReference type="Proteomes" id="UP000009872">
    <property type="component" value="Unassembled WGS sequence"/>
</dbReference>
<sequence length="33" mass="3756">MSICFGIVMAVVGIAAFLFVCVQIWFYWINKNA</sequence>
<evidence type="ECO:0000256" key="1">
    <source>
        <dbReference type="SAM" id="Phobius"/>
    </source>
</evidence>
<evidence type="ECO:0000313" key="2">
    <source>
        <dbReference type="EMBL" id="EKU89012.1"/>
    </source>
</evidence>
<protein>
    <submittedName>
        <fullName evidence="2">Uncharacterized protein</fullName>
    </submittedName>
</protein>
<reference evidence="2 3" key="1">
    <citation type="submission" date="2012-09" db="EMBL/GenBank/DDBJ databases">
        <title>The Genome Sequence of Bacteroides oleiciplenus YIT 12058.</title>
        <authorList>
            <consortium name="The Broad Institute Genome Sequencing Platform"/>
            <person name="Earl A."/>
            <person name="Ward D."/>
            <person name="Feldgarden M."/>
            <person name="Gevers D."/>
            <person name="Morotomi M."/>
            <person name="Walker B."/>
            <person name="Young S.K."/>
            <person name="Zeng Q."/>
            <person name="Gargeya S."/>
            <person name="Fitzgerald M."/>
            <person name="Haas B."/>
            <person name="Abouelleil A."/>
            <person name="Alvarado L."/>
            <person name="Arachchi H.M."/>
            <person name="Berlin A.M."/>
            <person name="Chapman S.B."/>
            <person name="Goldberg J."/>
            <person name="Griggs A."/>
            <person name="Gujja S."/>
            <person name="Hansen M."/>
            <person name="Howarth C."/>
            <person name="Imamovic A."/>
            <person name="Larimer J."/>
            <person name="McCowen C."/>
            <person name="Montmayeur A."/>
            <person name="Murphy C."/>
            <person name="Neiman D."/>
            <person name="Pearson M."/>
            <person name="Priest M."/>
            <person name="Roberts A."/>
            <person name="Saif S."/>
            <person name="Shea T."/>
            <person name="Sisk P."/>
            <person name="Sykes S."/>
            <person name="Wortman J."/>
            <person name="Nusbaum C."/>
            <person name="Birren B."/>
        </authorList>
    </citation>
    <scope>NUCLEOTIDE SEQUENCE [LARGE SCALE GENOMIC DNA]</scope>
    <source>
        <strain evidence="2 3">YIT 12058</strain>
    </source>
</reference>
<proteinExistence type="predicted"/>
<dbReference type="HOGENOM" id="CLU_220894_0_0_10"/>
<accession>K9EDJ6</accession>